<dbReference type="Gene3D" id="1.10.443.10">
    <property type="entry name" value="Intergrase catalytic core"/>
    <property type="match status" value="1"/>
</dbReference>
<dbReference type="GO" id="GO:0015074">
    <property type="term" value="P:DNA integration"/>
    <property type="evidence" value="ECO:0007669"/>
    <property type="project" value="InterPro"/>
</dbReference>
<dbReference type="GO" id="GO:0006310">
    <property type="term" value="P:DNA recombination"/>
    <property type="evidence" value="ECO:0007669"/>
    <property type="project" value="UniProtKB-KW"/>
</dbReference>
<dbReference type="Proteomes" id="UP000517694">
    <property type="component" value="Unassembled WGS sequence"/>
</dbReference>
<comment type="caution">
    <text evidence="2">The sequence shown here is derived from an EMBL/GenBank/DDBJ whole genome shotgun (WGS) entry which is preliminary data.</text>
</comment>
<proteinExistence type="predicted"/>
<evidence type="ECO:0000313" key="3">
    <source>
        <dbReference type="Proteomes" id="UP000517694"/>
    </source>
</evidence>
<dbReference type="RefSeq" id="WP_159672737.1">
    <property type="nucleotide sequence ID" value="NZ_LR732544.1"/>
</dbReference>
<dbReference type="InterPro" id="IPR013762">
    <property type="entry name" value="Integrase-like_cat_sf"/>
</dbReference>
<dbReference type="SUPFAM" id="SSF56349">
    <property type="entry name" value="DNA breaking-rejoining enzymes"/>
    <property type="match status" value="1"/>
</dbReference>
<dbReference type="EMBL" id="JACMHY010000016">
    <property type="protein sequence ID" value="MBC2869145.1"/>
    <property type="molecule type" value="Genomic_DNA"/>
</dbReference>
<dbReference type="GO" id="GO:0003677">
    <property type="term" value="F:DNA binding"/>
    <property type="evidence" value="ECO:0007669"/>
    <property type="project" value="InterPro"/>
</dbReference>
<dbReference type="OrthoDB" id="3175606at2"/>
<protein>
    <recommendedName>
        <fullName evidence="4">Tyr recombinase domain-containing protein</fullName>
    </recommendedName>
</protein>
<organism evidence="2 3">
    <name type="scientific">Streptomyces mexicanus</name>
    <dbReference type="NCBI Taxonomy" id="178566"/>
    <lineage>
        <taxon>Bacteria</taxon>
        <taxon>Bacillati</taxon>
        <taxon>Actinomycetota</taxon>
        <taxon>Actinomycetes</taxon>
        <taxon>Kitasatosporales</taxon>
        <taxon>Streptomycetaceae</taxon>
        <taxon>Streptomyces</taxon>
    </lineage>
</organism>
<evidence type="ECO:0000256" key="1">
    <source>
        <dbReference type="ARBA" id="ARBA00023172"/>
    </source>
</evidence>
<reference evidence="2 3" key="1">
    <citation type="submission" date="2020-08" db="EMBL/GenBank/DDBJ databases">
        <title>Whole-Genome Sequence of French Clinical Streptomyces mexicanus Strain Q0842.</title>
        <authorList>
            <person name="Boxberger M."/>
            <person name="La Scola B."/>
        </authorList>
    </citation>
    <scope>NUCLEOTIDE SEQUENCE [LARGE SCALE GENOMIC DNA]</scope>
    <source>
        <strain evidence="2 3">Marseille-Q0842</strain>
    </source>
</reference>
<name>A0A7X1I5G1_9ACTN</name>
<dbReference type="AlphaFoldDB" id="A0A7X1I5G1"/>
<keyword evidence="3" id="KW-1185">Reference proteome</keyword>
<dbReference type="InterPro" id="IPR011010">
    <property type="entry name" value="DNA_brk_join_enz"/>
</dbReference>
<accession>A0A7X1I5G1</accession>
<evidence type="ECO:0000313" key="2">
    <source>
        <dbReference type="EMBL" id="MBC2869145.1"/>
    </source>
</evidence>
<sequence length="94" mass="10613">MEQGVQLVTIMELLGHANIGITAQVYAHVRLRLQHDPINQLGDVRQRCRQVALGAWLTEASAESLNRQVKPFPPQCCRPFPQFRSLHISVPNNC</sequence>
<evidence type="ECO:0008006" key="4">
    <source>
        <dbReference type="Google" id="ProtNLM"/>
    </source>
</evidence>
<gene>
    <name evidence="2" type="ORF">H1R13_30555</name>
</gene>
<keyword evidence="1" id="KW-0233">DNA recombination</keyword>